<evidence type="ECO:0000313" key="2">
    <source>
        <dbReference type="Proteomes" id="UP000004810"/>
    </source>
</evidence>
<name>J9F217_WUCBA</name>
<dbReference type="EMBL" id="ADBV01003676">
    <property type="protein sequence ID" value="EJW81399.1"/>
    <property type="molecule type" value="Genomic_DNA"/>
</dbReference>
<accession>J9F217</accession>
<evidence type="ECO:0000313" key="1">
    <source>
        <dbReference type="EMBL" id="EJW81399.1"/>
    </source>
</evidence>
<comment type="caution">
    <text evidence="1">The sequence shown here is derived from an EMBL/GenBank/DDBJ whole genome shotgun (WGS) entry which is preliminary data.</text>
</comment>
<dbReference type="Proteomes" id="UP000004810">
    <property type="component" value="Unassembled WGS sequence"/>
</dbReference>
<feature type="non-terminal residue" evidence="1">
    <location>
        <position position="1"/>
    </location>
</feature>
<protein>
    <submittedName>
        <fullName evidence="1">Uncharacterized protein</fullName>
    </submittedName>
</protein>
<gene>
    <name evidence="1" type="ORF">WUBG_07692</name>
</gene>
<organism evidence="1 2">
    <name type="scientific">Wuchereria bancrofti</name>
    <dbReference type="NCBI Taxonomy" id="6293"/>
    <lineage>
        <taxon>Eukaryota</taxon>
        <taxon>Metazoa</taxon>
        <taxon>Ecdysozoa</taxon>
        <taxon>Nematoda</taxon>
        <taxon>Chromadorea</taxon>
        <taxon>Rhabditida</taxon>
        <taxon>Spirurina</taxon>
        <taxon>Spiruromorpha</taxon>
        <taxon>Filarioidea</taxon>
        <taxon>Onchocercidae</taxon>
        <taxon>Wuchereria</taxon>
    </lineage>
</organism>
<sequence length="54" mass="5926">TDLGHTPRVLGQCTTMQSRSCWEGKRMLQQPLFLPSFLFILASSAGVADFPLDG</sequence>
<dbReference type="AlphaFoldDB" id="J9F217"/>
<reference evidence="2" key="1">
    <citation type="submission" date="2012-08" db="EMBL/GenBank/DDBJ databases">
        <title>The Genome Sequence of Wuchereria bancrofti.</title>
        <authorList>
            <person name="Nutman T.B."/>
            <person name="Fink D.L."/>
            <person name="Russ C."/>
            <person name="Young S."/>
            <person name="Zeng Q."/>
            <person name="Koehrsen M."/>
            <person name="Alvarado L."/>
            <person name="Berlin A."/>
            <person name="Chapman S.B."/>
            <person name="Chen Z."/>
            <person name="Freedman E."/>
            <person name="Gellesch M."/>
            <person name="Goldberg J."/>
            <person name="Griggs A."/>
            <person name="Gujja S."/>
            <person name="Heilman E.R."/>
            <person name="Heiman D."/>
            <person name="Hepburn T."/>
            <person name="Howarth C."/>
            <person name="Jen D."/>
            <person name="Larson L."/>
            <person name="Lewis B."/>
            <person name="Mehta T."/>
            <person name="Park D."/>
            <person name="Pearson M."/>
            <person name="Roberts A."/>
            <person name="Saif S."/>
            <person name="Shea T."/>
            <person name="Shenoy N."/>
            <person name="Sisk P."/>
            <person name="Stolte C."/>
            <person name="Sykes S."/>
            <person name="Walk T."/>
            <person name="White J."/>
            <person name="Yandava C."/>
            <person name="Haas B."/>
            <person name="Henn M.R."/>
            <person name="Nusbaum C."/>
            <person name="Birren B."/>
        </authorList>
    </citation>
    <scope>NUCLEOTIDE SEQUENCE [LARGE SCALE GENOMIC DNA]</scope>
    <source>
        <strain evidence="2">NA</strain>
    </source>
</reference>
<proteinExistence type="predicted"/>